<dbReference type="PANTHER" id="PTHR33710">
    <property type="entry name" value="BNAC02G09200D PROTEIN"/>
    <property type="match status" value="1"/>
</dbReference>
<dbReference type="PANTHER" id="PTHR33710:SF62">
    <property type="entry name" value="DUF4283 DOMAIN PROTEIN"/>
    <property type="match status" value="1"/>
</dbReference>
<dbReference type="EMBL" id="CM017700">
    <property type="protein sequence ID" value="TYG86565.1"/>
    <property type="molecule type" value="Genomic_DNA"/>
</dbReference>
<proteinExistence type="predicted"/>
<evidence type="ECO:0000313" key="1">
    <source>
        <dbReference type="EMBL" id="TYG86565.1"/>
    </source>
</evidence>
<keyword evidence="2" id="KW-1185">Reference proteome</keyword>
<evidence type="ECO:0000313" key="2">
    <source>
        <dbReference type="Proteomes" id="UP000323506"/>
    </source>
</evidence>
<reference evidence="1 2" key="1">
    <citation type="submission" date="2019-06" db="EMBL/GenBank/DDBJ databases">
        <title>WGS assembly of Gossypium darwinii.</title>
        <authorList>
            <person name="Chen Z.J."/>
            <person name="Sreedasyam A."/>
            <person name="Ando A."/>
            <person name="Song Q."/>
            <person name="De L."/>
            <person name="Hulse-Kemp A."/>
            <person name="Ding M."/>
            <person name="Ye W."/>
            <person name="Kirkbride R."/>
            <person name="Jenkins J."/>
            <person name="Plott C."/>
            <person name="Lovell J."/>
            <person name="Lin Y.-M."/>
            <person name="Vaughn R."/>
            <person name="Liu B."/>
            <person name="Li W."/>
            <person name="Simpson S."/>
            <person name="Scheffler B."/>
            <person name="Saski C."/>
            <person name="Grover C."/>
            <person name="Hu G."/>
            <person name="Conover J."/>
            <person name="Carlson J."/>
            <person name="Shu S."/>
            <person name="Boston L."/>
            <person name="Williams M."/>
            <person name="Peterson D."/>
            <person name="Mcgee K."/>
            <person name="Jones D."/>
            <person name="Wendel J."/>
            <person name="Stelly D."/>
            <person name="Grimwood J."/>
            <person name="Schmutz J."/>
        </authorList>
    </citation>
    <scope>NUCLEOTIDE SEQUENCE [LARGE SCALE GENOMIC DNA]</scope>
    <source>
        <strain evidence="1">1808015.09</strain>
    </source>
</reference>
<organism evidence="1 2">
    <name type="scientific">Gossypium darwinii</name>
    <name type="common">Darwin's cotton</name>
    <name type="synonym">Gossypium barbadense var. darwinii</name>
    <dbReference type="NCBI Taxonomy" id="34276"/>
    <lineage>
        <taxon>Eukaryota</taxon>
        <taxon>Viridiplantae</taxon>
        <taxon>Streptophyta</taxon>
        <taxon>Embryophyta</taxon>
        <taxon>Tracheophyta</taxon>
        <taxon>Spermatophyta</taxon>
        <taxon>Magnoliopsida</taxon>
        <taxon>eudicotyledons</taxon>
        <taxon>Gunneridae</taxon>
        <taxon>Pentapetalae</taxon>
        <taxon>rosids</taxon>
        <taxon>malvids</taxon>
        <taxon>Malvales</taxon>
        <taxon>Malvaceae</taxon>
        <taxon>Malvoideae</taxon>
        <taxon>Gossypium</taxon>
    </lineage>
</organism>
<sequence>MKLLFSHEKQGGRLRGERGMEAFRAIFDACNLSNLGFLGHWYTWEHDRFSHTNIKECLGRGLATAAWQDMFPKSTVSHRVHSIFDYCSLLLDIGFAFKASLL</sequence>
<accession>A0A5D2DZV5</accession>
<dbReference type="AlphaFoldDB" id="A0A5D2DZV5"/>
<name>A0A5D2DZV5_GOSDA</name>
<protein>
    <submittedName>
        <fullName evidence="1">Uncharacterized protein</fullName>
    </submittedName>
</protein>
<gene>
    <name evidence="1" type="ORF">ES288_A13G143300v1</name>
</gene>
<dbReference type="Proteomes" id="UP000323506">
    <property type="component" value="Chromosome A13"/>
</dbReference>